<dbReference type="InterPro" id="IPR013126">
    <property type="entry name" value="Hsp_70_fam"/>
</dbReference>
<keyword evidence="4" id="KW-1185">Reference proteome</keyword>
<dbReference type="InterPro" id="IPR043129">
    <property type="entry name" value="ATPase_NBD"/>
</dbReference>
<evidence type="ECO:0000256" key="1">
    <source>
        <dbReference type="ARBA" id="ARBA00022741"/>
    </source>
</evidence>
<evidence type="ECO:0000313" key="3">
    <source>
        <dbReference type="EMBL" id="CAJ1931083.1"/>
    </source>
</evidence>
<dbReference type="AlphaFoldDB" id="A0AAD2CJ66"/>
<comment type="caution">
    <text evidence="3">The sequence shown here is derived from an EMBL/GenBank/DDBJ whole genome shotgun (WGS) entry which is preliminary data.</text>
</comment>
<reference evidence="3" key="1">
    <citation type="submission" date="2023-08" db="EMBL/GenBank/DDBJ databases">
        <authorList>
            <person name="Audoor S."/>
            <person name="Bilcke G."/>
        </authorList>
    </citation>
    <scope>NUCLEOTIDE SEQUENCE</scope>
</reference>
<proteinExistence type="predicted"/>
<dbReference type="SUPFAM" id="SSF53067">
    <property type="entry name" value="Actin-like ATPase domain"/>
    <property type="match status" value="1"/>
</dbReference>
<evidence type="ECO:0008006" key="5">
    <source>
        <dbReference type="Google" id="ProtNLM"/>
    </source>
</evidence>
<dbReference type="Gene3D" id="3.30.30.30">
    <property type="match status" value="1"/>
</dbReference>
<gene>
    <name evidence="3" type="ORF">CYCCA115_LOCUS2228</name>
</gene>
<keyword evidence="2" id="KW-0067">ATP-binding</keyword>
<dbReference type="Proteomes" id="UP001295423">
    <property type="component" value="Unassembled WGS sequence"/>
</dbReference>
<dbReference type="GO" id="GO:0140662">
    <property type="term" value="F:ATP-dependent protein folding chaperone"/>
    <property type="evidence" value="ECO:0007669"/>
    <property type="project" value="InterPro"/>
</dbReference>
<organism evidence="3 4">
    <name type="scientific">Cylindrotheca closterium</name>
    <dbReference type="NCBI Taxonomy" id="2856"/>
    <lineage>
        <taxon>Eukaryota</taxon>
        <taxon>Sar</taxon>
        <taxon>Stramenopiles</taxon>
        <taxon>Ochrophyta</taxon>
        <taxon>Bacillariophyta</taxon>
        <taxon>Bacillariophyceae</taxon>
        <taxon>Bacillariophycidae</taxon>
        <taxon>Bacillariales</taxon>
        <taxon>Bacillariaceae</taxon>
        <taxon>Cylindrotheca</taxon>
    </lineage>
</organism>
<dbReference type="GO" id="GO:0005524">
    <property type="term" value="F:ATP binding"/>
    <property type="evidence" value="ECO:0007669"/>
    <property type="project" value="UniProtKB-KW"/>
</dbReference>
<keyword evidence="1" id="KW-0547">Nucleotide-binding</keyword>
<dbReference type="Gene3D" id="3.90.640.10">
    <property type="entry name" value="Actin, Chain A, domain 4"/>
    <property type="match status" value="1"/>
</dbReference>
<sequence>MSSNQTAAAAAAAAATPTKVAIGIDLGSWNARLASYDEALQHPVMIANHDGHRTTRCLLAAAPGSQPNAATTPVTIETVEKFVQDNLMQLAASSAHTKNLNVILSIPADKDEATLQEEGWMAILQKFGAVITDAAATCLAYEDCLQKKDGQRILVLDGGARGIKATLLECMGNASGNGTDKNELPVLSRIAPTKRLQEVNGNLLIDTLAQSVAQQFEQKNRFPRGEVWESKKVKEKLRRACESGLKTLVINNTVTIHVDGLYEGVDCQVSISKPKWDHLSSKLATQAKKFLKELPEADYVLLAGNMHPWLTPHAKAIFQKKLITSSSFDPAEAAALGCAKQAFLNMTAEEDSDKAPTMKVSVSPVSIGIKAIIKKAAADGGENKSTDEELTMIRKGTPLPALVSRDFAGTVSMDLWQLQPQEKQLATFAELEESTTLKLHLNEQGKLRIWVNDQTLTIG</sequence>
<evidence type="ECO:0000256" key="2">
    <source>
        <dbReference type="ARBA" id="ARBA00022840"/>
    </source>
</evidence>
<dbReference type="EMBL" id="CAKOGP040000125">
    <property type="protein sequence ID" value="CAJ1931083.1"/>
    <property type="molecule type" value="Genomic_DNA"/>
</dbReference>
<evidence type="ECO:0000313" key="4">
    <source>
        <dbReference type="Proteomes" id="UP001295423"/>
    </source>
</evidence>
<dbReference type="Gene3D" id="3.30.420.40">
    <property type="match status" value="2"/>
</dbReference>
<accession>A0AAD2CJ66</accession>
<name>A0AAD2CJ66_9STRA</name>
<protein>
    <recommendedName>
        <fullName evidence="5">Actin-like ATPase domain-containing protein</fullName>
    </recommendedName>
</protein>
<dbReference type="PANTHER" id="PTHR19375">
    <property type="entry name" value="HEAT SHOCK PROTEIN 70KDA"/>
    <property type="match status" value="1"/>
</dbReference>